<sequence>MRNLNDMEIDVVSGAGLTIGGKKVTTDTNLNDLADLIKNNGGTGNIGVGAPGKGGIGINIKNGWTGWPFN</sequence>
<evidence type="ECO:0000313" key="1">
    <source>
        <dbReference type="EMBL" id="AZE29964.1"/>
    </source>
</evidence>
<protein>
    <submittedName>
        <fullName evidence="1">Uncharacterized protein</fullName>
    </submittedName>
</protein>
<accession>A0AAD0ZIW8</accession>
<dbReference type="AlphaFoldDB" id="A0AAD0ZIW8"/>
<name>A0AAD0ZIW8_9PSED</name>
<organism evidence="1 2">
    <name type="scientific">Pseudomonas chlororaphis subsp. aureofaciens</name>
    <dbReference type="NCBI Taxonomy" id="587851"/>
    <lineage>
        <taxon>Bacteria</taxon>
        <taxon>Pseudomonadati</taxon>
        <taxon>Pseudomonadota</taxon>
        <taxon>Gammaproteobacteria</taxon>
        <taxon>Pseudomonadales</taxon>
        <taxon>Pseudomonadaceae</taxon>
        <taxon>Pseudomonas</taxon>
    </lineage>
</organism>
<proteinExistence type="predicted"/>
<evidence type="ECO:0000313" key="2">
    <source>
        <dbReference type="Proteomes" id="UP000280455"/>
    </source>
</evidence>
<gene>
    <name evidence="1" type="ORF">C4K07_3179</name>
</gene>
<reference evidence="1 2" key="1">
    <citation type="submission" date="2018-03" db="EMBL/GenBank/DDBJ databases">
        <title>Diversity of phytobeneficial traits revealed by whole-genome analysis of worldwide-isolated phenazine-producing Pseudomonas spp.</title>
        <authorList>
            <person name="Biessy A."/>
            <person name="Novinscak A."/>
            <person name="Blom J."/>
            <person name="Leger G."/>
            <person name="Thomashow L.S."/>
            <person name="Cazorla F.M."/>
            <person name="Josic D."/>
            <person name="Filion M."/>
        </authorList>
    </citation>
    <scope>NUCLEOTIDE SEQUENCE [LARGE SCALE GENOMIC DNA]</scope>
    <source>
        <strain evidence="1 2">ChPhzS24</strain>
    </source>
</reference>
<dbReference type="EMBL" id="CP027750">
    <property type="protein sequence ID" value="AZE29964.1"/>
    <property type="molecule type" value="Genomic_DNA"/>
</dbReference>
<dbReference type="Proteomes" id="UP000280455">
    <property type="component" value="Chromosome"/>
</dbReference>
<dbReference type="RefSeq" id="WP_016705245.1">
    <property type="nucleotide sequence ID" value="NZ_CP027720.1"/>
</dbReference>